<evidence type="ECO:0000256" key="1">
    <source>
        <dbReference type="ARBA" id="ARBA00004604"/>
    </source>
</evidence>
<dbReference type="Proteomes" id="UP001497392">
    <property type="component" value="Unassembled WGS sequence"/>
</dbReference>
<feature type="compositionally biased region" description="Basic and acidic residues" evidence="4">
    <location>
        <begin position="1"/>
        <end position="12"/>
    </location>
</feature>
<feature type="compositionally biased region" description="Low complexity" evidence="4">
    <location>
        <begin position="129"/>
        <end position="138"/>
    </location>
</feature>
<proteinExistence type="inferred from homology"/>
<dbReference type="SMART" id="SM00543">
    <property type="entry name" value="MIF4G"/>
    <property type="match status" value="1"/>
</dbReference>
<dbReference type="EMBL" id="CAXHTA020000018">
    <property type="protein sequence ID" value="CAL5228348.1"/>
    <property type="molecule type" value="Genomic_DNA"/>
</dbReference>
<dbReference type="InterPro" id="IPR016024">
    <property type="entry name" value="ARM-type_fold"/>
</dbReference>
<name>A0ABP1GCD9_9CHLO</name>
<dbReference type="InterPro" id="IPR050781">
    <property type="entry name" value="CWC22_splicing_factor"/>
</dbReference>
<comment type="similarity">
    <text evidence="2">Belongs to the CWC22 family.</text>
</comment>
<gene>
    <name evidence="6" type="primary">g11462</name>
    <name evidence="6" type="ORF">VP750_LOCUS10254</name>
</gene>
<protein>
    <submittedName>
        <fullName evidence="6">G11462 protein</fullName>
    </submittedName>
</protein>
<comment type="caution">
    <text evidence="6">The sequence shown here is derived from an EMBL/GenBank/DDBJ whole genome shotgun (WGS) entry which is preliminary data.</text>
</comment>
<evidence type="ECO:0000313" key="7">
    <source>
        <dbReference type="Proteomes" id="UP001497392"/>
    </source>
</evidence>
<evidence type="ECO:0000313" key="6">
    <source>
        <dbReference type="EMBL" id="CAL5228348.1"/>
    </source>
</evidence>
<dbReference type="PROSITE" id="PS51366">
    <property type="entry name" value="MI"/>
    <property type="match status" value="1"/>
</dbReference>
<evidence type="ECO:0000259" key="5">
    <source>
        <dbReference type="PROSITE" id="PS51366"/>
    </source>
</evidence>
<accession>A0ABP1GCD9</accession>
<dbReference type="Gene3D" id="1.25.40.180">
    <property type="match status" value="1"/>
</dbReference>
<dbReference type="Pfam" id="PF02854">
    <property type="entry name" value="MIF4G"/>
    <property type="match status" value="1"/>
</dbReference>
<dbReference type="SMART" id="SM00544">
    <property type="entry name" value="MA3"/>
    <property type="match status" value="1"/>
</dbReference>
<evidence type="ECO:0000256" key="2">
    <source>
        <dbReference type="ARBA" id="ARBA00006856"/>
    </source>
</evidence>
<dbReference type="InterPro" id="IPR003891">
    <property type="entry name" value="Initiation_fac_eIF4g_MI"/>
</dbReference>
<feature type="compositionally biased region" description="Basic and acidic residues" evidence="4">
    <location>
        <begin position="30"/>
        <end position="41"/>
    </location>
</feature>
<feature type="region of interest" description="Disordered" evidence="4">
    <location>
        <begin position="1"/>
        <end position="78"/>
    </location>
</feature>
<dbReference type="InterPro" id="IPR003890">
    <property type="entry name" value="MIF4G-like_typ-3"/>
</dbReference>
<dbReference type="PANTHER" id="PTHR18034">
    <property type="entry name" value="CELL CYCLE CONTROL PROTEIN CWF22-RELATED"/>
    <property type="match status" value="1"/>
</dbReference>
<dbReference type="SUPFAM" id="SSF48371">
    <property type="entry name" value="ARM repeat"/>
    <property type="match status" value="1"/>
</dbReference>
<organism evidence="6 7">
    <name type="scientific">Coccomyxa viridis</name>
    <dbReference type="NCBI Taxonomy" id="1274662"/>
    <lineage>
        <taxon>Eukaryota</taxon>
        <taxon>Viridiplantae</taxon>
        <taxon>Chlorophyta</taxon>
        <taxon>core chlorophytes</taxon>
        <taxon>Trebouxiophyceae</taxon>
        <taxon>Trebouxiophyceae incertae sedis</taxon>
        <taxon>Coccomyxaceae</taxon>
        <taxon>Coccomyxa</taxon>
    </lineage>
</organism>
<keyword evidence="3" id="KW-0539">Nucleus</keyword>
<dbReference type="PANTHER" id="PTHR18034:SF4">
    <property type="entry name" value="NUCLEOLAR MIF4G DOMAIN-CONTAINING PROTEIN 1"/>
    <property type="match status" value="1"/>
</dbReference>
<dbReference type="Pfam" id="PF02847">
    <property type="entry name" value="MA3"/>
    <property type="match status" value="1"/>
</dbReference>
<reference evidence="6 7" key="1">
    <citation type="submission" date="2024-06" db="EMBL/GenBank/DDBJ databases">
        <authorList>
            <person name="Kraege A."/>
            <person name="Thomma B."/>
        </authorList>
    </citation>
    <scope>NUCLEOTIDE SEQUENCE [LARGE SCALE GENOMIC DNA]</scope>
</reference>
<sequence length="742" mass="79821">MFAVSRRKEERKRARHSGRGRGSAAPGGRHSKDFKHFSSRPEEDEGTRSRVGAKRPAERRVEAPAGQKKTKFGELLGHAGPQAISKEAFEAEDALQRQLAKKLGIKGKKRKVGAPAEKANTEEPDAIFAGDDSAASEGSDSEAEASSGESDDDGLLGDSSDDEELEDTDEGDNDGSEEDDSERTGQDGSLMLDSDSEPEEGTGKALRKRGTIAKNSSKHEGGAVASAQRYVPPAARGNLMQGTSERLTKHVKGLLNRLAEANVQPTVEEAAGLMQSEGRRPAMQALTQELLQAVAGGPRATDRFAAVTAAFVSGLAGTSRAVEVVAFFLDSAASRLEEAIEGEDSLAAGNLIAVIAHMYGCKVIDAATTYSLLEHLQSRFSEQDVALIFSLLSIAGFQLRSDDPAAMKDFVQSAHSRAAEASEKGSLSTRAQVLLGLVLDIKNNRQRSQGTGGPLTISSVLSAGVLKWLKGCGMDEVQLRNLPWKLVLQENKKGLWWQPTASSQKAQPSALAQSLADAEGGGGLLALAAAQRMNTETRRAVFCIVMGSQDAVDASERLLRLPLKGEAQREVVRVTVECCLQERAWNGYYAQLLGSLVKQVKGHRITLQFCLWDLIKGLEGGNARRMIHLARLIATLIASKAVPVTILKVVDFADVMTARQLLFWRVMFEELLQRLDGDPAAQDIFARFGGPGGALSAERNDLTAFLRRHIGPWLAEKHQKDDVLLGRLRAAEIGLSAAADHK</sequence>
<evidence type="ECO:0000256" key="3">
    <source>
        <dbReference type="ARBA" id="ARBA00023242"/>
    </source>
</evidence>
<feature type="compositionally biased region" description="Acidic residues" evidence="4">
    <location>
        <begin position="139"/>
        <end position="181"/>
    </location>
</feature>
<keyword evidence="7" id="KW-1185">Reference proteome</keyword>
<evidence type="ECO:0000256" key="4">
    <source>
        <dbReference type="SAM" id="MobiDB-lite"/>
    </source>
</evidence>
<feature type="region of interest" description="Disordered" evidence="4">
    <location>
        <begin position="101"/>
        <end position="228"/>
    </location>
</feature>
<feature type="compositionally biased region" description="Basic residues" evidence="4">
    <location>
        <begin position="101"/>
        <end position="112"/>
    </location>
</feature>
<feature type="domain" description="MI" evidence="5">
    <location>
        <begin position="536"/>
        <end position="652"/>
    </location>
</feature>
<comment type="subcellular location">
    <subcellularLocation>
        <location evidence="1">Nucleus</location>
        <location evidence="1">Nucleolus</location>
    </subcellularLocation>
</comment>